<dbReference type="SMART" id="SM00320">
    <property type="entry name" value="WD40"/>
    <property type="match status" value="5"/>
</dbReference>
<dbReference type="InterPro" id="IPR001680">
    <property type="entry name" value="WD40_rpt"/>
</dbReference>
<organism evidence="1 2">
    <name type="scientific">Salvia divinorum</name>
    <name type="common">Maria pastora</name>
    <name type="synonym">Diviner's sage</name>
    <dbReference type="NCBI Taxonomy" id="28513"/>
    <lineage>
        <taxon>Eukaryota</taxon>
        <taxon>Viridiplantae</taxon>
        <taxon>Streptophyta</taxon>
        <taxon>Embryophyta</taxon>
        <taxon>Tracheophyta</taxon>
        <taxon>Spermatophyta</taxon>
        <taxon>Magnoliopsida</taxon>
        <taxon>eudicotyledons</taxon>
        <taxon>Gunneridae</taxon>
        <taxon>Pentapetalae</taxon>
        <taxon>asterids</taxon>
        <taxon>lamiids</taxon>
        <taxon>Lamiales</taxon>
        <taxon>Lamiaceae</taxon>
        <taxon>Nepetoideae</taxon>
        <taxon>Mentheae</taxon>
        <taxon>Salviinae</taxon>
        <taxon>Salvia</taxon>
        <taxon>Salvia subgen. Calosphace</taxon>
    </lineage>
</organism>
<dbReference type="AlphaFoldDB" id="A0ABD1H8V9"/>
<evidence type="ECO:0000313" key="2">
    <source>
        <dbReference type="Proteomes" id="UP001567538"/>
    </source>
</evidence>
<dbReference type="EMBL" id="JBEAFC010000006">
    <property type="protein sequence ID" value="KAL1551898.1"/>
    <property type="molecule type" value="Genomic_DNA"/>
</dbReference>
<gene>
    <name evidence="1" type="ORF">AAHA92_12767</name>
</gene>
<reference evidence="1 2" key="1">
    <citation type="submission" date="2024-06" db="EMBL/GenBank/DDBJ databases">
        <title>A chromosome level genome sequence of Diviner's sage (Salvia divinorum).</title>
        <authorList>
            <person name="Ford S.A."/>
            <person name="Ro D.-K."/>
            <person name="Ness R.W."/>
            <person name="Phillips M.A."/>
        </authorList>
    </citation>
    <scope>NUCLEOTIDE SEQUENCE [LARGE SCALE GENOMIC DNA]</scope>
    <source>
        <strain evidence="1">SAF-2024a</strain>
        <tissue evidence="1">Leaf</tissue>
    </source>
</reference>
<sequence length="418" mass="46240">MADKAPGQTAISPECAEDGVSNWPAVQYDVSPYRTYHFFHQFRTNESNPNNFLKGVKWSPDGSCFLTCNEDNTLRVFSLPYNDIGGPDAPTSPPDSDSYEPNVVVSEGESAYDYCWYPFMSASNPDLCVFATSTRDHPIHLWDANSGQLRCTYRAYDAMDEITAAFSIGFNPGGNKIFAGYNKAIRIFDVHRPGRDFEQHSTVLGNKEGQSGIISSIAFSPTSSGMLAAGSYNQTTAMYREDNMELLYVLHGQEGGVTQVQFSKDGNYLYTGGRKDPYIICWDIRKSVDIVYKLYRSTEGTNQRIQFDIEPLGRYLGTGGQDGLVHIYDLQTGEWVSSFQAALDTVNGFGFHPFLPMAATSSGHRRYIALDDSEEYKTLSGDENCVSIWSFYSSGGGDAVEGVADVSTFKLGDLLLLN</sequence>
<dbReference type="Gene3D" id="2.130.10.10">
    <property type="entry name" value="YVTN repeat-like/Quinoprotein amine dehydrogenase"/>
    <property type="match status" value="2"/>
</dbReference>
<dbReference type="InterPro" id="IPR051150">
    <property type="entry name" value="SWT21/TCAB1_mRNA_Telomere"/>
</dbReference>
<dbReference type="PANTHER" id="PTHR13211">
    <property type="entry name" value="TELOMERASE CAJAL BODY PROTEIN 1"/>
    <property type="match status" value="1"/>
</dbReference>
<dbReference type="Pfam" id="PF00400">
    <property type="entry name" value="WD40"/>
    <property type="match status" value="2"/>
</dbReference>
<dbReference type="PANTHER" id="PTHR13211:SF0">
    <property type="entry name" value="TELOMERASE CAJAL BODY PROTEIN 1"/>
    <property type="match status" value="1"/>
</dbReference>
<dbReference type="InterPro" id="IPR015943">
    <property type="entry name" value="WD40/YVTN_repeat-like_dom_sf"/>
</dbReference>
<dbReference type="Proteomes" id="UP001567538">
    <property type="component" value="Unassembled WGS sequence"/>
</dbReference>
<keyword evidence="2" id="KW-1185">Reference proteome</keyword>
<proteinExistence type="predicted"/>
<evidence type="ECO:0000313" key="1">
    <source>
        <dbReference type="EMBL" id="KAL1551898.1"/>
    </source>
</evidence>
<accession>A0ABD1H8V9</accession>
<protein>
    <submittedName>
        <fullName evidence="1">Telomerase Cajal body protein 1 isoform X1</fullName>
    </submittedName>
</protein>
<comment type="caution">
    <text evidence="1">The sequence shown here is derived from an EMBL/GenBank/DDBJ whole genome shotgun (WGS) entry which is preliminary data.</text>
</comment>
<dbReference type="InterPro" id="IPR036322">
    <property type="entry name" value="WD40_repeat_dom_sf"/>
</dbReference>
<name>A0ABD1H8V9_SALDI</name>
<dbReference type="SUPFAM" id="SSF50978">
    <property type="entry name" value="WD40 repeat-like"/>
    <property type="match status" value="1"/>
</dbReference>